<dbReference type="PANTHER" id="PTHR37564">
    <property type="entry name" value="KINETOPLAST DNA-ASSOCIATED PROTEIN"/>
    <property type="match status" value="1"/>
</dbReference>
<dbReference type="Gene3D" id="1.10.30.10">
    <property type="entry name" value="High mobility group box domain"/>
    <property type="match status" value="1"/>
</dbReference>
<reference evidence="1" key="1">
    <citation type="submission" date="2021-01" db="EMBL/GenBank/DDBJ databases">
        <authorList>
            <person name="Corre E."/>
            <person name="Pelletier E."/>
            <person name="Niang G."/>
            <person name="Scheremetjew M."/>
            <person name="Finn R."/>
            <person name="Kale V."/>
            <person name="Holt S."/>
            <person name="Cochrane G."/>
            <person name="Meng A."/>
            <person name="Brown T."/>
            <person name="Cohen L."/>
        </authorList>
    </citation>
    <scope>NUCLEOTIDE SEQUENCE</scope>
    <source>
        <strain evidence="1">CCAP 1951/1</strain>
    </source>
</reference>
<accession>A0A7S1PRF1</accession>
<gene>
    <name evidence="1" type="ORF">NDES1114_LOCUS4961</name>
</gene>
<dbReference type="SUPFAM" id="SSF47095">
    <property type="entry name" value="HMG-box"/>
    <property type="match status" value="1"/>
</dbReference>
<name>A0A7S1PRF1_NEODS</name>
<dbReference type="InterPro" id="IPR052695">
    <property type="entry name" value="Kinetoplast-DNA-binding"/>
</dbReference>
<dbReference type="InterPro" id="IPR036910">
    <property type="entry name" value="HMG_box_dom_sf"/>
</dbReference>
<evidence type="ECO:0008006" key="2">
    <source>
        <dbReference type="Google" id="ProtNLM"/>
    </source>
</evidence>
<organism evidence="1">
    <name type="scientific">Neobodo designis</name>
    <name type="common">Flagellated protozoan</name>
    <name type="synonym">Bodo designis</name>
    <dbReference type="NCBI Taxonomy" id="312471"/>
    <lineage>
        <taxon>Eukaryota</taxon>
        <taxon>Discoba</taxon>
        <taxon>Euglenozoa</taxon>
        <taxon>Kinetoplastea</taxon>
        <taxon>Metakinetoplastina</taxon>
        <taxon>Neobodonida</taxon>
        <taxon>Neobodo</taxon>
    </lineage>
</organism>
<dbReference type="EMBL" id="HBGF01007344">
    <property type="protein sequence ID" value="CAD9096845.1"/>
    <property type="molecule type" value="Transcribed_RNA"/>
</dbReference>
<evidence type="ECO:0000313" key="1">
    <source>
        <dbReference type="EMBL" id="CAD9096845.1"/>
    </source>
</evidence>
<sequence length="125" mass="13956">MFAVTRLSFAARKAAAPKRAVRRLTSFGLFMKQTAKNPALNALPIKKRGVALGKMWRALPATQKKALAAQAKKIVVKPKVRKARKARKPSAFAKFIRANYRKVQNVAPKKRFAALAKMWKAAKKN</sequence>
<dbReference type="PANTHER" id="PTHR37564:SF1">
    <property type="entry name" value="DNA-ASSOCIATED PROTEIN, PUTATIVE-RELATED"/>
    <property type="match status" value="1"/>
</dbReference>
<protein>
    <recommendedName>
        <fullName evidence="2">HMG box domain-containing protein</fullName>
    </recommendedName>
</protein>
<proteinExistence type="predicted"/>
<dbReference type="AlphaFoldDB" id="A0A7S1PRF1"/>